<accession>A0A9X1KXY3</accession>
<dbReference type="PROSITE" id="PS51257">
    <property type="entry name" value="PROKAR_LIPOPROTEIN"/>
    <property type="match status" value="1"/>
</dbReference>
<evidence type="ECO:0000313" key="4">
    <source>
        <dbReference type="Proteomes" id="UP001139409"/>
    </source>
</evidence>
<protein>
    <submittedName>
        <fullName evidence="1">Cyclase family protein</fullName>
    </submittedName>
</protein>
<dbReference type="Pfam" id="PF04199">
    <property type="entry name" value="Cyclase"/>
    <property type="match status" value="1"/>
</dbReference>
<name>A0A9X1KXY3_9BACT</name>
<dbReference type="InterPro" id="IPR007325">
    <property type="entry name" value="KFase/CYL"/>
</dbReference>
<dbReference type="Gene3D" id="3.50.30.50">
    <property type="entry name" value="Putative cyclase"/>
    <property type="match status" value="1"/>
</dbReference>
<dbReference type="SUPFAM" id="SSF102198">
    <property type="entry name" value="Putative cyclase"/>
    <property type="match status" value="1"/>
</dbReference>
<dbReference type="EMBL" id="JAIXNE010000004">
    <property type="protein sequence ID" value="MCA6076977.1"/>
    <property type="molecule type" value="Genomic_DNA"/>
</dbReference>
<dbReference type="InterPro" id="IPR037175">
    <property type="entry name" value="KFase_sf"/>
</dbReference>
<evidence type="ECO:0000313" key="3">
    <source>
        <dbReference type="EMBL" id="MCA6076977.1"/>
    </source>
</evidence>
<sequence>MKPALYTFLIILLTGCFSEQKSDSESKNGSLLNGTIIDLTYPFDSTTLFWPTADGFHLSGSAGLTDKGFYYSAYSFSSAEHGGTHLDAPVHFSEGKQSVDEIPLENLIGKAIVIDISDSCVLNPDYQISIADIQQWEKEHGTIKDQTILLFRTGFGKFWPDAKRYMGTDEKGPDAVAKLHFPGIHPETAEWLITNRKISATGIDTPSLDYGQSSLFESHRILFSANIPGFENVANMDKLPETGFQIIALPMKINGGSGGPLRIVAIVP</sequence>
<evidence type="ECO:0000313" key="2">
    <source>
        <dbReference type="EMBL" id="MCA6075849.1"/>
    </source>
</evidence>
<proteinExistence type="predicted"/>
<dbReference type="AlphaFoldDB" id="A0A9X1KXY3"/>
<dbReference type="Proteomes" id="UP001139409">
    <property type="component" value="Unassembled WGS sequence"/>
</dbReference>
<reference evidence="1" key="1">
    <citation type="submission" date="2021-09" db="EMBL/GenBank/DDBJ databases">
        <title>Fulvivirga sp. isolated from coastal sediment.</title>
        <authorList>
            <person name="Yu H."/>
        </authorList>
    </citation>
    <scope>NUCLEOTIDE SEQUENCE</scope>
    <source>
        <strain evidence="1">1062</strain>
    </source>
</reference>
<dbReference type="GO" id="GO:0019441">
    <property type="term" value="P:L-tryptophan catabolic process to kynurenine"/>
    <property type="evidence" value="ECO:0007669"/>
    <property type="project" value="InterPro"/>
</dbReference>
<dbReference type="EMBL" id="JAIXNE010000002">
    <property type="protein sequence ID" value="MCA6074672.1"/>
    <property type="molecule type" value="Genomic_DNA"/>
</dbReference>
<gene>
    <name evidence="1" type="ORF">LDX50_07310</name>
    <name evidence="2" type="ORF">LDX50_13280</name>
    <name evidence="3" type="ORF">LDX50_19000</name>
</gene>
<dbReference type="GO" id="GO:0004061">
    <property type="term" value="F:arylformamidase activity"/>
    <property type="evidence" value="ECO:0007669"/>
    <property type="project" value="InterPro"/>
</dbReference>
<dbReference type="PANTHER" id="PTHR31118:SF12">
    <property type="entry name" value="CYCLASE-LIKE PROTEIN 2"/>
    <property type="match status" value="1"/>
</dbReference>
<dbReference type="PANTHER" id="PTHR31118">
    <property type="entry name" value="CYCLASE-LIKE PROTEIN 2"/>
    <property type="match status" value="1"/>
</dbReference>
<comment type="caution">
    <text evidence="1">The sequence shown here is derived from an EMBL/GenBank/DDBJ whole genome shotgun (WGS) entry which is preliminary data.</text>
</comment>
<dbReference type="EMBL" id="JAIXNE010000003">
    <property type="protein sequence ID" value="MCA6075849.1"/>
    <property type="molecule type" value="Genomic_DNA"/>
</dbReference>
<evidence type="ECO:0000313" key="1">
    <source>
        <dbReference type="EMBL" id="MCA6074672.1"/>
    </source>
</evidence>
<keyword evidence="4" id="KW-1185">Reference proteome</keyword>
<dbReference type="RefSeq" id="WP_225697785.1">
    <property type="nucleotide sequence ID" value="NZ_JAIXNE010000002.1"/>
</dbReference>
<organism evidence="1 4">
    <name type="scientific">Fulvivirga sedimenti</name>
    <dbReference type="NCBI Taxonomy" id="2879465"/>
    <lineage>
        <taxon>Bacteria</taxon>
        <taxon>Pseudomonadati</taxon>
        <taxon>Bacteroidota</taxon>
        <taxon>Cytophagia</taxon>
        <taxon>Cytophagales</taxon>
        <taxon>Fulvivirgaceae</taxon>
        <taxon>Fulvivirga</taxon>
    </lineage>
</organism>